<dbReference type="AlphaFoldDB" id="A0A068NYG9"/>
<reference evidence="1 2" key="1">
    <citation type="journal article" date="2014" name="PLoS ONE">
        <title>The first complete genome sequence of the class fimbriimonadia in the phylum armatimonadetes.</title>
        <authorList>
            <person name="Hu Z.Y."/>
            <person name="Wang Y.Z."/>
            <person name="Im W.T."/>
            <person name="Wang S.Y."/>
            <person name="Zhao G.P."/>
            <person name="Zheng H.J."/>
            <person name="Quan Z.X."/>
        </authorList>
    </citation>
    <scope>NUCLEOTIDE SEQUENCE [LARGE SCALE GENOMIC DNA]</scope>
    <source>
        <strain evidence="1">Gsoil 348</strain>
    </source>
</reference>
<gene>
    <name evidence="1" type="ORF">OP10G_4752</name>
</gene>
<keyword evidence="2" id="KW-1185">Reference proteome</keyword>
<evidence type="ECO:0000313" key="2">
    <source>
        <dbReference type="Proteomes" id="UP000027982"/>
    </source>
</evidence>
<accession>A0A068NYG9</accession>
<evidence type="ECO:0000313" key="1">
    <source>
        <dbReference type="EMBL" id="AIE88120.1"/>
    </source>
</evidence>
<sequence length="103" mass="11863">MEYRIYSWRQDAQWVQRDAAAELAALGYHLRYQKDGTSIWKFGDREVGIKPGHSKSKREALLRKRQKEPGWVTVITGNEAPDTWITHIRYAVEPSETAGAGEF</sequence>
<dbReference type="HOGENOM" id="CLU_2259620_0_0_0"/>
<name>A0A068NYG9_FIMGI</name>
<dbReference type="EMBL" id="CP007139">
    <property type="protein sequence ID" value="AIE88120.1"/>
    <property type="molecule type" value="Genomic_DNA"/>
</dbReference>
<protein>
    <submittedName>
        <fullName evidence="1">Uncharacterized protein</fullName>
    </submittedName>
</protein>
<proteinExistence type="predicted"/>
<dbReference type="KEGG" id="fgi:OP10G_4752"/>
<organism evidence="1 2">
    <name type="scientific">Fimbriimonas ginsengisoli Gsoil 348</name>
    <dbReference type="NCBI Taxonomy" id="661478"/>
    <lineage>
        <taxon>Bacteria</taxon>
        <taxon>Bacillati</taxon>
        <taxon>Armatimonadota</taxon>
        <taxon>Fimbriimonadia</taxon>
        <taxon>Fimbriimonadales</taxon>
        <taxon>Fimbriimonadaceae</taxon>
        <taxon>Fimbriimonas</taxon>
    </lineage>
</organism>
<dbReference type="Proteomes" id="UP000027982">
    <property type="component" value="Chromosome"/>
</dbReference>